<dbReference type="FunFam" id="1.10.287.70:FF:000037">
    <property type="entry name" value="Glutamate receptor"/>
    <property type="match status" value="1"/>
</dbReference>
<evidence type="ECO:0000256" key="9">
    <source>
        <dbReference type="ARBA" id="ARBA00023170"/>
    </source>
</evidence>
<feature type="transmembrane region" description="Helical" evidence="13">
    <location>
        <begin position="297"/>
        <end position="321"/>
    </location>
</feature>
<dbReference type="AlphaFoldDB" id="A0A453MWF1"/>
<dbReference type="Gene3D" id="1.10.287.70">
    <property type="match status" value="1"/>
</dbReference>
<keyword evidence="6 13" id="KW-1133">Transmembrane helix</keyword>
<keyword evidence="12" id="KW-0407">Ion channel</keyword>
<evidence type="ECO:0000313" key="16">
    <source>
        <dbReference type="Proteomes" id="UP000015105"/>
    </source>
</evidence>
<dbReference type="Gramene" id="AET6Gv20124900.10">
    <property type="protein sequence ID" value="AET6Gv20124900.10"/>
    <property type="gene ID" value="AET6Gv20124900"/>
</dbReference>
<dbReference type="Pfam" id="PF01094">
    <property type="entry name" value="ANF_receptor"/>
    <property type="match status" value="1"/>
</dbReference>
<feature type="domain" description="Ionotropic glutamate receptor C-terminal" evidence="14">
    <location>
        <begin position="116"/>
        <end position="420"/>
    </location>
</feature>
<evidence type="ECO:0000256" key="5">
    <source>
        <dbReference type="ARBA" id="ARBA00022729"/>
    </source>
</evidence>
<evidence type="ECO:0000256" key="8">
    <source>
        <dbReference type="ARBA" id="ARBA00023136"/>
    </source>
</evidence>
<organism evidence="15 16">
    <name type="scientific">Aegilops tauschii subsp. strangulata</name>
    <name type="common">Goatgrass</name>
    <dbReference type="NCBI Taxonomy" id="200361"/>
    <lineage>
        <taxon>Eukaryota</taxon>
        <taxon>Viridiplantae</taxon>
        <taxon>Streptophyta</taxon>
        <taxon>Embryophyta</taxon>
        <taxon>Tracheophyta</taxon>
        <taxon>Spermatophyta</taxon>
        <taxon>Magnoliopsida</taxon>
        <taxon>Liliopsida</taxon>
        <taxon>Poales</taxon>
        <taxon>Poaceae</taxon>
        <taxon>BOP clade</taxon>
        <taxon>Pooideae</taxon>
        <taxon>Triticodae</taxon>
        <taxon>Triticeae</taxon>
        <taxon>Triticinae</taxon>
        <taxon>Aegilops</taxon>
    </lineage>
</organism>
<evidence type="ECO:0000313" key="15">
    <source>
        <dbReference type="EnsemblPlants" id="AET6Gv20124900.10"/>
    </source>
</evidence>
<keyword evidence="3" id="KW-0813">Transport</keyword>
<sequence length="420" mass="46959">TLHLEAMSIFDMGNKLLENIRKVNFTGASGQVQFDASGDLIHPAYDIINIIRNGMRTVGFWSNYSGLLSTISPEALYSKPPNTSLANQHLYDVIWPGETAQRPRGWVFPSNAKELKIGVPNRFSFKEFVTEDNGTGSIKGYCIDVFTQALSLLPYPVSYKFIPFGSGTENPNYDKLIHMVESNEFDAAIGDIAITMSRTVTIDFTQPFIETGLVILAPVKKHIKTSWAFLQPFTLEMWCVTGLFFLIVGVVVWVLEHRINEDFRGPPSQQIITIFWFSFSTLFFAHRENTMSSSGRGVLIIWLFVVLIIVSSYTASLTSILTVQQLDTSIKGIDDLKSSNDPIGFQVGSFAQDYMVKELNISRSRLRALSSPQEYAEALKLGPKEGGVMAIVDERPYVELFLSTYCKIAVAGTDFTSRGW</sequence>
<dbReference type="InterPro" id="IPR019594">
    <property type="entry name" value="Glu/Gly-bd"/>
</dbReference>
<reference evidence="15" key="5">
    <citation type="journal article" date="2021" name="G3 (Bethesda)">
        <title>Aegilops tauschii genome assembly Aet v5.0 features greater sequence contiguity and improved annotation.</title>
        <authorList>
            <person name="Wang L."/>
            <person name="Zhu T."/>
            <person name="Rodriguez J.C."/>
            <person name="Deal K.R."/>
            <person name="Dubcovsky J."/>
            <person name="McGuire P.E."/>
            <person name="Lux T."/>
            <person name="Spannagl M."/>
            <person name="Mayer K.F.X."/>
            <person name="Baldrich P."/>
            <person name="Meyers B.C."/>
            <person name="Huo N."/>
            <person name="Gu Y.Q."/>
            <person name="Zhou H."/>
            <person name="Devos K.M."/>
            <person name="Bennetzen J.L."/>
            <person name="Unver T."/>
            <person name="Budak H."/>
            <person name="Gulick P.J."/>
            <person name="Galiba G."/>
            <person name="Kalapos B."/>
            <person name="Nelson D.R."/>
            <person name="Li P."/>
            <person name="You F.M."/>
            <person name="Luo M.C."/>
            <person name="Dvorak J."/>
        </authorList>
    </citation>
    <scope>NUCLEOTIDE SEQUENCE [LARGE SCALE GENOMIC DNA]</scope>
    <source>
        <strain evidence="15">cv. AL8/78</strain>
    </source>
</reference>
<evidence type="ECO:0000256" key="10">
    <source>
        <dbReference type="ARBA" id="ARBA00023180"/>
    </source>
</evidence>
<evidence type="ECO:0000256" key="6">
    <source>
        <dbReference type="ARBA" id="ARBA00022989"/>
    </source>
</evidence>
<dbReference type="Pfam" id="PF00060">
    <property type="entry name" value="Lig_chan"/>
    <property type="match status" value="1"/>
</dbReference>
<evidence type="ECO:0000256" key="2">
    <source>
        <dbReference type="ARBA" id="ARBA00008685"/>
    </source>
</evidence>
<dbReference type="Gene3D" id="3.40.190.10">
    <property type="entry name" value="Periplasmic binding protein-like II"/>
    <property type="match status" value="1"/>
</dbReference>
<keyword evidence="4 13" id="KW-0812">Transmembrane</keyword>
<reference evidence="15" key="3">
    <citation type="journal article" date="2017" name="Nature">
        <title>Genome sequence of the progenitor of the wheat D genome Aegilops tauschii.</title>
        <authorList>
            <person name="Luo M.C."/>
            <person name="Gu Y.Q."/>
            <person name="Puiu D."/>
            <person name="Wang H."/>
            <person name="Twardziok S.O."/>
            <person name="Deal K.R."/>
            <person name="Huo N."/>
            <person name="Zhu T."/>
            <person name="Wang L."/>
            <person name="Wang Y."/>
            <person name="McGuire P.E."/>
            <person name="Liu S."/>
            <person name="Long H."/>
            <person name="Ramasamy R.K."/>
            <person name="Rodriguez J.C."/>
            <person name="Van S.L."/>
            <person name="Yuan L."/>
            <person name="Wang Z."/>
            <person name="Xia Z."/>
            <person name="Xiao L."/>
            <person name="Anderson O.D."/>
            <person name="Ouyang S."/>
            <person name="Liang Y."/>
            <person name="Zimin A.V."/>
            <person name="Pertea G."/>
            <person name="Qi P."/>
            <person name="Bennetzen J.L."/>
            <person name="Dai X."/>
            <person name="Dawson M.W."/>
            <person name="Muller H.G."/>
            <person name="Kugler K."/>
            <person name="Rivarola-Duarte L."/>
            <person name="Spannagl M."/>
            <person name="Mayer K.F.X."/>
            <person name="Lu F.H."/>
            <person name="Bevan M.W."/>
            <person name="Leroy P."/>
            <person name="Li P."/>
            <person name="You F.M."/>
            <person name="Sun Q."/>
            <person name="Liu Z."/>
            <person name="Lyons E."/>
            <person name="Wicker T."/>
            <person name="Salzberg S.L."/>
            <person name="Devos K.M."/>
            <person name="Dvorak J."/>
        </authorList>
    </citation>
    <scope>NUCLEOTIDE SEQUENCE [LARGE SCALE GENOMIC DNA]</scope>
    <source>
        <strain evidence="15">cv. AL8/78</strain>
    </source>
</reference>
<evidence type="ECO:0000256" key="4">
    <source>
        <dbReference type="ARBA" id="ARBA00022692"/>
    </source>
</evidence>
<dbReference type="Gene3D" id="3.40.50.2300">
    <property type="match status" value="1"/>
</dbReference>
<reference evidence="16" key="2">
    <citation type="journal article" date="2017" name="Nat. Plants">
        <title>The Aegilops tauschii genome reveals multiple impacts of transposons.</title>
        <authorList>
            <person name="Zhao G."/>
            <person name="Zou C."/>
            <person name="Li K."/>
            <person name="Wang K."/>
            <person name="Li T."/>
            <person name="Gao L."/>
            <person name="Zhang X."/>
            <person name="Wang H."/>
            <person name="Yang Z."/>
            <person name="Liu X."/>
            <person name="Jiang W."/>
            <person name="Mao L."/>
            <person name="Kong X."/>
            <person name="Jiao Y."/>
            <person name="Jia J."/>
        </authorList>
    </citation>
    <scope>NUCLEOTIDE SEQUENCE [LARGE SCALE GENOMIC DNA]</scope>
    <source>
        <strain evidence="16">cv. AL8/78</strain>
    </source>
</reference>
<dbReference type="EnsemblPlants" id="AET6Gv20124900.10">
    <property type="protein sequence ID" value="AET6Gv20124900.10"/>
    <property type="gene ID" value="AET6Gv20124900"/>
</dbReference>
<evidence type="ECO:0000259" key="14">
    <source>
        <dbReference type="SMART" id="SM00079"/>
    </source>
</evidence>
<keyword evidence="7" id="KW-0406">Ion transport</keyword>
<reference evidence="16" key="1">
    <citation type="journal article" date="2014" name="Science">
        <title>Ancient hybridizations among the ancestral genomes of bread wheat.</title>
        <authorList>
            <consortium name="International Wheat Genome Sequencing Consortium,"/>
            <person name="Marcussen T."/>
            <person name="Sandve S.R."/>
            <person name="Heier L."/>
            <person name="Spannagl M."/>
            <person name="Pfeifer M."/>
            <person name="Jakobsen K.S."/>
            <person name="Wulff B.B."/>
            <person name="Steuernagel B."/>
            <person name="Mayer K.F."/>
            <person name="Olsen O.A."/>
        </authorList>
    </citation>
    <scope>NUCLEOTIDE SEQUENCE [LARGE SCALE GENOMIC DNA]</scope>
    <source>
        <strain evidence="16">cv. AL8/78</strain>
    </source>
</reference>
<comment type="similarity">
    <text evidence="2">Belongs to the glutamate-gated ion channel (TC 1.A.10.1) family.</text>
</comment>
<keyword evidence="8 13" id="KW-0472">Membrane</keyword>
<dbReference type="InterPro" id="IPR001828">
    <property type="entry name" value="ANF_lig-bd_rcpt"/>
</dbReference>
<dbReference type="InterPro" id="IPR015683">
    <property type="entry name" value="Ionotropic_Glu_rcpt"/>
</dbReference>
<dbReference type="SUPFAM" id="SSF53822">
    <property type="entry name" value="Periplasmic binding protein-like I"/>
    <property type="match status" value="1"/>
</dbReference>
<keyword evidence="5" id="KW-0732">Signal</keyword>
<evidence type="ECO:0000256" key="12">
    <source>
        <dbReference type="ARBA" id="ARBA00023303"/>
    </source>
</evidence>
<accession>A0A453MWF1</accession>
<keyword evidence="16" id="KW-1185">Reference proteome</keyword>
<evidence type="ECO:0000256" key="3">
    <source>
        <dbReference type="ARBA" id="ARBA00022448"/>
    </source>
</evidence>
<keyword evidence="9" id="KW-0675">Receptor</keyword>
<comment type="subcellular location">
    <subcellularLocation>
        <location evidence="1">Membrane</location>
        <topology evidence="1">Multi-pass membrane protein</topology>
    </subcellularLocation>
</comment>
<proteinExistence type="inferred from homology"/>
<dbReference type="GO" id="GO:0016020">
    <property type="term" value="C:membrane"/>
    <property type="evidence" value="ECO:0007669"/>
    <property type="project" value="UniProtKB-SubCell"/>
</dbReference>
<dbReference type="SUPFAM" id="SSF53850">
    <property type="entry name" value="Periplasmic binding protein-like II"/>
    <property type="match status" value="1"/>
</dbReference>
<protein>
    <recommendedName>
        <fullName evidence="14">Ionotropic glutamate receptor C-terminal domain-containing protein</fullName>
    </recommendedName>
</protein>
<dbReference type="FunFam" id="3.40.190.10:FF:000054">
    <property type="entry name" value="Glutamate receptor"/>
    <property type="match status" value="1"/>
</dbReference>
<dbReference type="InterPro" id="IPR028082">
    <property type="entry name" value="Peripla_BP_I"/>
</dbReference>
<dbReference type="Proteomes" id="UP000015105">
    <property type="component" value="Chromosome 6D"/>
</dbReference>
<dbReference type="GO" id="GO:0015276">
    <property type="term" value="F:ligand-gated monoatomic ion channel activity"/>
    <property type="evidence" value="ECO:0007669"/>
    <property type="project" value="InterPro"/>
</dbReference>
<dbReference type="InterPro" id="IPR001320">
    <property type="entry name" value="Iontro_rcpt_C"/>
</dbReference>
<feature type="transmembrane region" description="Helical" evidence="13">
    <location>
        <begin position="233"/>
        <end position="255"/>
    </location>
</feature>
<feature type="transmembrane region" description="Helical" evidence="13">
    <location>
        <begin position="267"/>
        <end position="285"/>
    </location>
</feature>
<evidence type="ECO:0000256" key="13">
    <source>
        <dbReference type="SAM" id="Phobius"/>
    </source>
</evidence>
<evidence type="ECO:0000256" key="1">
    <source>
        <dbReference type="ARBA" id="ARBA00004141"/>
    </source>
</evidence>
<dbReference type="SMART" id="SM00079">
    <property type="entry name" value="PBPe"/>
    <property type="match status" value="1"/>
</dbReference>
<reference evidence="15" key="4">
    <citation type="submission" date="2019-03" db="UniProtKB">
        <authorList>
            <consortium name="EnsemblPlants"/>
        </authorList>
    </citation>
    <scope>IDENTIFICATION</scope>
</reference>
<keyword evidence="10" id="KW-0325">Glycoprotein</keyword>
<name>A0A453MWF1_AEGTS</name>
<keyword evidence="11" id="KW-1071">Ligand-gated ion channel</keyword>
<evidence type="ECO:0000256" key="11">
    <source>
        <dbReference type="ARBA" id="ARBA00023286"/>
    </source>
</evidence>
<dbReference type="PANTHER" id="PTHR18966">
    <property type="entry name" value="IONOTROPIC GLUTAMATE RECEPTOR"/>
    <property type="match status" value="1"/>
</dbReference>
<dbReference type="Pfam" id="PF10613">
    <property type="entry name" value="Lig_chan-Glu_bd"/>
    <property type="match status" value="1"/>
</dbReference>
<evidence type="ECO:0000256" key="7">
    <source>
        <dbReference type="ARBA" id="ARBA00023065"/>
    </source>
</evidence>